<dbReference type="KEGG" id="lmu:LBLM1_11140"/>
<geneLocation type="plasmid" evidence="2 3">
    <name>pLM1</name>
</geneLocation>
<dbReference type="RefSeq" id="WP_006501092.1">
    <property type="nucleotide sequence ID" value="NZ_CP011014.1"/>
</dbReference>
<proteinExistence type="predicted"/>
<dbReference type="HOGENOM" id="CLU_1238897_0_0_9"/>
<reference evidence="2 3" key="1">
    <citation type="journal article" date="2012" name="J. Bacteriol.">
        <title>Genome sequence of Lactobacillus mucosae LM1, isolated from piglet feces.</title>
        <authorList>
            <person name="Lee J.H."/>
            <person name="Valeriano V.D."/>
            <person name="Shin Y.R."/>
            <person name="Chae J.P."/>
            <person name="Kim G.B."/>
            <person name="Ham J.S."/>
            <person name="Chun J."/>
            <person name="Kang D.K."/>
        </authorList>
    </citation>
    <scope>NUCLEOTIDE SEQUENCE [LARGE SCALE GENOMIC DNA]</scope>
    <source>
        <strain evidence="2 3">LM1</strain>
        <plasmid evidence="2">pLM1</plasmid>
    </source>
</reference>
<accession>A0A0D4CN83</accession>
<evidence type="ECO:0000256" key="1">
    <source>
        <dbReference type="SAM" id="MobiDB-lite"/>
    </source>
</evidence>
<sequence length="223" mass="24787">MNNNFTHKFVIEVGVDLSEILAPESIQGVKAYLGVKNDADLLGAVAVDQYKKLATAINNGGFVIMNSEFMANTPQQPQTAPQSQKQTQEQEVKTPVKAENESVKTESKQPEQEQETVADQKEKVDKPNKPSLAKNILEIIKRFVDESSDSVIEKIDIDAEYVNDVPNAKLIYSKTGLSDDVIIDVDELDADTAMIIAYFVDKDSDELQYKVVSEQELEEVFNG</sequence>
<keyword evidence="2" id="KW-0614">Plasmid</keyword>
<dbReference type="EMBL" id="CP011014">
    <property type="protein sequence ID" value="AJT51577.1"/>
    <property type="molecule type" value="Genomic_DNA"/>
</dbReference>
<dbReference type="AlphaFoldDB" id="A0A0D4CN83"/>
<name>A0A0D4CN83_LIMMU</name>
<evidence type="ECO:0000313" key="2">
    <source>
        <dbReference type="EMBL" id="AJT51577.1"/>
    </source>
</evidence>
<protein>
    <submittedName>
        <fullName evidence="2">Uncharacterized protein</fullName>
    </submittedName>
</protein>
<gene>
    <name evidence="2" type="ORF">LBLM1_11140</name>
</gene>
<feature type="region of interest" description="Disordered" evidence="1">
    <location>
        <begin position="73"/>
        <end position="128"/>
    </location>
</feature>
<evidence type="ECO:0000313" key="3">
    <source>
        <dbReference type="Proteomes" id="UP000003645"/>
    </source>
</evidence>
<dbReference type="Proteomes" id="UP000003645">
    <property type="component" value="Plasmid pLM1"/>
</dbReference>
<organism evidence="2 3">
    <name type="scientific">Limosilactobacillus mucosae LM1</name>
    <dbReference type="NCBI Taxonomy" id="1130798"/>
    <lineage>
        <taxon>Bacteria</taxon>
        <taxon>Bacillati</taxon>
        <taxon>Bacillota</taxon>
        <taxon>Bacilli</taxon>
        <taxon>Lactobacillales</taxon>
        <taxon>Lactobacillaceae</taxon>
        <taxon>Limosilactobacillus</taxon>
    </lineage>
</organism>
<feature type="compositionally biased region" description="Low complexity" evidence="1">
    <location>
        <begin position="73"/>
        <end position="87"/>
    </location>
</feature>
<feature type="compositionally biased region" description="Basic and acidic residues" evidence="1">
    <location>
        <begin position="88"/>
        <end position="111"/>
    </location>
</feature>
<keyword evidence="3" id="KW-1185">Reference proteome</keyword>
<feature type="compositionally biased region" description="Basic and acidic residues" evidence="1">
    <location>
        <begin position="118"/>
        <end position="128"/>
    </location>
</feature>